<keyword evidence="4" id="KW-1185">Reference proteome</keyword>
<dbReference type="InterPro" id="IPR052509">
    <property type="entry name" value="Metal_resp_DNA-bind_regulator"/>
</dbReference>
<dbReference type="PANTHER" id="PTHR33169">
    <property type="entry name" value="PADR-FAMILY TRANSCRIPTIONAL REGULATOR"/>
    <property type="match status" value="1"/>
</dbReference>
<dbReference type="EMBL" id="JQCQ01000005">
    <property type="protein sequence ID" value="KRO25884.1"/>
    <property type="molecule type" value="Genomic_DNA"/>
</dbReference>
<name>A0A0R2NKM8_9LACO</name>
<dbReference type="PANTHER" id="PTHR33169:SF24">
    <property type="entry name" value="TRANSCRIPTIONAL REGULATOR, PADR FAMILY"/>
    <property type="match status" value="1"/>
</dbReference>
<dbReference type="Proteomes" id="UP000051249">
    <property type="component" value="Unassembled WGS sequence"/>
</dbReference>
<dbReference type="Gene3D" id="1.10.10.10">
    <property type="entry name" value="Winged helix-like DNA-binding domain superfamily/Winged helix DNA-binding domain"/>
    <property type="match status" value="1"/>
</dbReference>
<evidence type="ECO:0000313" key="3">
    <source>
        <dbReference type="EMBL" id="KRO25884.1"/>
    </source>
</evidence>
<dbReference type="InterPro" id="IPR005149">
    <property type="entry name" value="Tscrpt_reg_PadR_N"/>
</dbReference>
<dbReference type="PATRIC" id="fig|480391.4.peg.1443"/>
<feature type="region of interest" description="Disordered" evidence="1">
    <location>
        <begin position="101"/>
        <end position="126"/>
    </location>
</feature>
<accession>A0A0R2NKM8</accession>
<feature type="compositionally biased region" description="Polar residues" evidence="1">
    <location>
        <begin position="116"/>
        <end position="126"/>
    </location>
</feature>
<reference evidence="3 4" key="1">
    <citation type="journal article" date="2015" name="Genome Announc.">
        <title>Expanding the biotechnology potential of lactobacilli through comparative genomics of 213 strains and associated genera.</title>
        <authorList>
            <person name="Sun Z."/>
            <person name="Harris H.M."/>
            <person name="McCann A."/>
            <person name="Guo C."/>
            <person name="Argimon S."/>
            <person name="Zhang W."/>
            <person name="Yang X."/>
            <person name="Jeffery I.B."/>
            <person name="Cooney J.C."/>
            <person name="Kagawa T.F."/>
            <person name="Liu W."/>
            <person name="Song Y."/>
            <person name="Salvetti E."/>
            <person name="Wrobel A."/>
            <person name="Rasinkangas P."/>
            <person name="Parkhill J."/>
            <person name="Rea M.C."/>
            <person name="O'Sullivan O."/>
            <person name="Ritari J."/>
            <person name="Douillard F.P."/>
            <person name="Paul Ross R."/>
            <person name="Yang R."/>
            <person name="Briner A.E."/>
            <person name="Felis G.E."/>
            <person name="de Vos W.M."/>
            <person name="Barrangou R."/>
            <person name="Klaenhammer T.R."/>
            <person name="Caufield P.W."/>
            <person name="Cui Y."/>
            <person name="Zhang H."/>
            <person name="O'Toole P.W."/>
        </authorList>
    </citation>
    <scope>NUCLEOTIDE SEQUENCE [LARGE SCALE GENOMIC DNA]</scope>
    <source>
        <strain evidence="3 4">DSM 23026</strain>
    </source>
</reference>
<gene>
    <name evidence="3" type="ORF">IV88_GL001419</name>
</gene>
<dbReference type="AlphaFoldDB" id="A0A0R2NKM8"/>
<protein>
    <recommendedName>
        <fullName evidence="2">Transcription regulator PadR N-terminal domain-containing protein</fullName>
    </recommendedName>
</protein>
<dbReference type="Pfam" id="PF03551">
    <property type="entry name" value="PadR"/>
    <property type="match status" value="1"/>
</dbReference>
<sequence length="126" mass="15015">MNIQLTSEVLDGLVLSLLTHQDYYGYAITQEIQKKFQISESTLYPVLRRLKAKKWLTTYDQPFQGRNRRYYKITKSGYQQFQAILEAWKKYDQNINEIFNNTESEAKENDQAGLHQRTQNQSPWTE</sequence>
<evidence type="ECO:0000256" key="1">
    <source>
        <dbReference type="SAM" id="MobiDB-lite"/>
    </source>
</evidence>
<dbReference type="InterPro" id="IPR036388">
    <property type="entry name" value="WH-like_DNA-bd_sf"/>
</dbReference>
<dbReference type="InterPro" id="IPR036390">
    <property type="entry name" value="WH_DNA-bd_sf"/>
</dbReference>
<proteinExistence type="predicted"/>
<organism evidence="3 4">
    <name type="scientific">Pediococcus argentinicus</name>
    <dbReference type="NCBI Taxonomy" id="480391"/>
    <lineage>
        <taxon>Bacteria</taxon>
        <taxon>Bacillati</taxon>
        <taxon>Bacillota</taxon>
        <taxon>Bacilli</taxon>
        <taxon>Lactobacillales</taxon>
        <taxon>Lactobacillaceae</taxon>
        <taxon>Pediococcus</taxon>
    </lineage>
</organism>
<evidence type="ECO:0000259" key="2">
    <source>
        <dbReference type="Pfam" id="PF03551"/>
    </source>
</evidence>
<dbReference type="SUPFAM" id="SSF46785">
    <property type="entry name" value="Winged helix' DNA-binding domain"/>
    <property type="match status" value="1"/>
</dbReference>
<feature type="domain" description="Transcription regulator PadR N-terminal" evidence="2">
    <location>
        <begin position="14"/>
        <end position="82"/>
    </location>
</feature>
<evidence type="ECO:0000313" key="4">
    <source>
        <dbReference type="Proteomes" id="UP000051249"/>
    </source>
</evidence>
<dbReference type="RefSeq" id="WP_083486822.1">
    <property type="nucleotide sequence ID" value="NZ_BJZZ01000005.1"/>
</dbReference>
<comment type="caution">
    <text evidence="3">The sequence shown here is derived from an EMBL/GenBank/DDBJ whole genome shotgun (WGS) entry which is preliminary data.</text>
</comment>
<dbReference type="OrthoDB" id="9808017at2"/>